<dbReference type="InterPro" id="IPR001478">
    <property type="entry name" value="PDZ"/>
</dbReference>
<name>A0A382SU14_9ZZZZ</name>
<proteinExistence type="inferred from homology"/>
<dbReference type="PRINTS" id="PR00834">
    <property type="entry name" value="PROTEASES2C"/>
</dbReference>
<dbReference type="Gene3D" id="2.30.42.10">
    <property type="match status" value="1"/>
</dbReference>
<dbReference type="AlphaFoldDB" id="A0A382SU14"/>
<dbReference type="InterPro" id="IPR043504">
    <property type="entry name" value="Peptidase_S1_PA_chymotrypsin"/>
</dbReference>
<dbReference type="PANTHER" id="PTHR43343:SF3">
    <property type="entry name" value="PROTEASE DO-LIKE 8, CHLOROPLASTIC"/>
    <property type="match status" value="1"/>
</dbReference>
<feature type="non-terminal residue" evidence="5">
    <location>
        <position position="208"/>
    </location>
</feature>
<dbReference type="EMBL" id="UINC01131172">
    <property type="protein sequence ID" value="SVD12717.1"/>
    <property type="molecule type" value="Genomic_DNA"/>
</dbReference>
<dbReference type="Gene3D" id="2.40.10.10">
    <property type="entry name" value="Trypsin-like serine proteases"/>
    <property type="match status" value="1"/>
</dbReference>
<dbReference type="InterPro" id="IPR009003">
    <property type="entry name" value="Peptidase_S1_PA"/>
</dbReference>
<dbReference type="GO" id="GO:0006508">
    <property type="term" value="P:proteolysis"/>
    <property type="evidence" value="ECO:0007669"/>
    <property type="project" value="UniProtKB-KW"/>
</dbReference>
<keyword evidence="2" id="KW-0645">Protease</keyword>
<keyword evidence="3" id="KW-0378">Hydrolase</keyword>
<dbReference type="SUPFAM" id="SSF50494">
    <property type="entry name" value="Trypsin-like serine proteases"/>
    <property type="match status" value="1"/>
</dbReference>
<dbReference type="PROSITE" id="PS50106">
    <property type="entry name" value="PDZ"/>
    <property type="match status" value="1"/>
</dbReference>
<evidence type="ECO:0000256" key="3">
    <source>
        <dbReference type="ARBA" id="ARBA00022801"/>
    </source>
</evidence>
<evidence type="ECO:0000313" key="5">
    <source>
        <dbReference type="EMBL" id="SVD12717.1"/>
    </source>
</evidence>
<dbReference type="SUPFAM" id="SSF50156">
    <property type="entry name" value="PDZ domain-like"/>
    <property type="match status" value="1"/>
</dbReference>
<dbReference type="PANTHER" id="PTHR43343">
    <property type="entry name" value="PEPTIDASE S12"/>
    <property type="match status" value="1"/>
</dbReference>
<dbReference type="InterPro" id="IPR036034">
    <property type="entry name" value="PDZ_sf"/>
</dbReference>
<dbReference type="InterPro" id="IPR001940">
    <property type="entry name" value="Peptidase_S1C"/>
</dbReference>
<sequence length="208" mass="21406">VLALGDPFLTGSENVFVPGAPANFEPAVSMGIVSAVHRYSETYNDAIQVDLAVNRGNSGGPLITLDGKVVGINGKIETRFALGINTGVGYAVPSNQISRFMKHLEVAEGGAVLHGKIEGLEVGERADEKAGLPVVGVRPGSPAAASGFRAGDLLERLGGLPVRTRTRYKGILGTYPAGDTVAAEILRAGEKLTLKAVLVAGGKAHLGL</sequence>
<feature type="non-terminal residue" evidence="5">
    <location>
        <position position="1"/>
    </location>
</feature>
<dbReference type="Pfam" id="PF13365">
    <property type="entry name" value="Trypsin_2"/>
    <property type="match status" value="1"/>
</dbReference>
<evidence type="ECO:0000259" key="4">
    <source>
        <dbReference type="PROSITE" id="PS50106"/>
    </source>
</evidence>
<protein>
    <recommendedName>
        <fullName evidence="4">PDZ domain-containing protein</fullName>
    </recommendedName>
</protein>
<comment type="similarity">
    <text evidence="1">Belongs to the peptidase S1C family.</text>
</comment>
<dbReference type="GO" id="GO:0004252">
    <property type="term" value="F:serine-type endopeptidase activity"/>
    <property type="evidence" value="ECO:0007669"/>
    <property type="project" value="InterPro"/>
</dbReference>
<organism evidence="5">
    <name type="scientific">marine metagenome</name>
    <dbReference type="NCBI Taxonomy" id="408172"/>
    <lineage>
        <taxon>unclassified sequences</taxon>
        <taxon>metagenomes</taxon>
        <taxon>ecological metagenomes</taxon>
    </lineage>
</organism>
<evidence type="ECO:0000256" key="1">
    <source>
        <dbReference type="ARBA" id="ARBA00010541"/>
    </source>
</evidence>
<reference evidence="5" key="1">
    <citation type="submission" date="2018-05" db="EMBL/GenBank/DDBJ databases">
        <authorList>
            <person name="Lanie J.A."/>
            <person name="Ng W.-L."/>
            <person name="Kazmierczak K.M."/>
            <person name="Andrzejewski T.M."/>
            <person name="Davidsen T.M."/>
            <person name="Wayne K.J."/>
            <person name="Tettelin H."/>
            <person name="Glass J.I."/>
            <person name="Rusch D."/>
            <person name="Podicherti R."/>
            <person name="Tsui H.-C.T."/>
            <person name="Winkler M.E."/>
        </authorList>
    </citation>
    <scope>NUCLEOTIDE SEQUENCE</scope>
</reference>
<accession>A0A382SU14</accession>
<evidence type="ECO:0000256" key="2">
    <source>
        <dbReference type="ARBA" id="ARBA00022670"/>
    </source>
</evidence>
<dbReference type="Pfam" id="PF13180">
    <property type="entry name" value="PDZ_2"/>
    <property type="match status" value="1"/>
</dbReference>
<feature type="domain" description="PDZ" evidence="4">
    <location>
        <begin position="101"/>
        <end position="189"/>
    </location>
</feature>
<dbReference type="InterPro" id="IPR051201">
    <property type="entry name" value="Chloro_Bact_Ser_Proteases"/>
</dbReference>
<gene>
    <name evidence="5" type="ORF">METZ01_LOCUS365571</name>
</gene>